<dbReference type="EMBL" id="JAQIPB010000007">
    <property type="protein sequence ID" value="MDA7417935.1"/>
    <property type="molecule type" value="Genomic_DNA"/>
</dbReference>
<dbReference type="PANTHER" id="PTHR35869">
    <property type="entry name" value="OUTER-MEMBRANE LIPOPROTEIN CARRIER PROTEIN"/>
    <property type="match status" value="1"/>
</dbReference>
<dbReference type="GO" id="GO:0044874">
    <property type="term" value="P:lipoprotein localization to outer membrane"/>
    <property type="evidence" value="ECO:0007669"/>
    <property type="project" value="UniProtKB-UniRule"/>
</dbReference>
<keyword evidence="9 10" id="KW-0143">Chaperone</keyword>
<dbReference type="PANTHER" id="PTHR35869:SF1">
    <property type="entry name" value="OUTER-MEMBRANE LIPOPROTEIN CARRIER PROTEIN"/>
    <property type="match status" value="1"/>
</dbReference>
<dbReference type="RefSeq" id="WP_271429166.1">
    <property type="nucleotide sequence ID" value="NZ_JAQIPB010000007.1"/>
</dbReference>
<evidence type="ECO:0000256" key="11">
    <source>
        <dbReference type="SAM" id="MobiDB-lite"/>
    </source>
</evidence>
<protein>
    <recommendedName>
        <fullName evidence="4 10">Outer-membrane lipoprotein carrier protein</fullName>
    </recommendedName>
</protein>
<dbReference type="NCBIfam" id="TIGR00547">
    <property type="entry name" value="lolA"/>
    <property type="match status" value="1"/>
</dbReference>
<proteinExistence type="inferred from homology"/>
<evidence type="ECO:0000256" key="4">
    <source>
        <dbReference type="ARBA" id="ARBA00014035"/>
    </source>
</evidence>
<evidence type="ECO:0000256" key="9">
    <source>
        <dbReference type="ARBA" id="ARBA00023186"/>
    </source>
</evidence>
<dbReference type="GO" id="GO:0042597">
    <property type="term" value="C:periplasmic space"/>
    <property type="evidence" value="ECO:0007669"/>
    <property type="project" value="UniProtKB-SubCell"/>
</dbReference>
<organism evidence="12 13">
    <name type="scientific">Xenophilus arseniciresistens</name>
    <dbReference type="NCBI Taxonomy" id="1283306"/>
    <lineage>
        <taxon>Bacteria</taxon>
        <taxon>Pseudomonadati</taxon>
        <taxon>Pseudomonadota</taxon>
        <taxon>Betaproteobacteria</taxon>
        <taxon>Burkholderiales</taxon>
        <taxon>Comamonadaceae</taxon>
        <taxon>Xenophilus</taxon>
    </lineage>
</organism>
<keyword evidence="7 10" id="KW-0574">Periplasm</keyword>
<feature type="signal peptide" evidence="10">
    <location>
        <begin position="1"/>
        <end position="23"/>
    </location>
</feature>
<dbReference type="Pfam" id="PF03548">
    <property type="entry name" value="LolA"/>
    <property type="match status" value="1"/>
</dbReference>
<evidence type="ECO:0000256" key="7">
    <source>
        <dbReference type="ARBA" id="ARBA00022764"/>
    </source>
</evidence>
<comment type="subunit">
    <text evidence="3 10">Monomer.</text>
</comment>
<keyword evidence="6 10" id="KW-0732">Signal</keyword>
<dbReference type="Proteomes" id="UP001212602">
    <property type="component" value="Unassembled WGS sequence"/>
</dbReference>
<keyword evidence="12" id="KW-0449">Lipoprotein</keyword>
<reference evidence="12" key="1">
    <citation type="submission" date="2023-01" db="EMBL/GenBank/DDBJ databases">
        <title>Xenophilus mangrovi sp. nov., isolated from soil of Mangrove nature reserve.</title>
        <authorList>
            <person name="Xu S."/>
            <person name="Liu Z."/>
            <person name="Xu Y."/>
        </authorList>
    </citation>
    <scope>NUCLEOTIDE SEQUENCE</scope>
    <source>
        <strain evidence="12">YW8</strain>
    </source>
</reference>
<dbReference type="AlphaFoldDB" id="A0AAE3T0T9"/>
<dbReference type="InterPro" id="IPR004564">
    <property type="entry name" value="OM_lipoprot_carrier_LolA-like"/>
</dbReference>
<name>A0AAE3T0T9_9BURK</name>
<keyword evidence="13" id="KW-1185">Reference proteome</keyword>
<sequence precursor="true">MNRSSRLLAAALVLGTASWAASAAGMASLEAFVKNAKSGRAQFTQTVTPPARDGQPARAKTSSGNFEFQRPGRFRFDYNKPFAQTIVADGTTLSLYDADLNQVTTRAQAQALGSTPAAIIASAADLRALQADFSLQEQPARDGLEWVKATPKSRDTQLQSVQIGFQGESLAALEILDAFGQRSVLRFSDVQLNPTLPASAFQFKAPAGADVIRQ</sequence>
<evidence type="ECO:0000256" key="1">
    <source>
        <dbReference type="ARBA" id="ARBA00004418"/>
    </source>
</evidence>
<comment type="subcellular location">
    <subcellularLocation>
        <location evidence="1 10">Periplasm</location>
    </subcellularLocation>
</comment>
<evidence type="ECO:0000256" key="3">
    <source>
        <dbReference type="ARBA" id="ARBA00011245"/>
    </source>
</evidence>
<evidence type="ECO:0000256" key="6">
    <source>
        <dbReference type="ARBA" id="ARBA00022729"/>
    </source>
</evidence>
<dbReference type="HAMAP" id="MF_00240">
    <property type="entry name" value="LolA"/>
    <property type="match status" value="1"/>
</dbReference>
<evidence type="ECO:0000256" key="2">
    <source>
        <dbReference type="ARBA" id="ARBA00007615"/>
    </source>
</evidence>
<evidence type="ECO:0000256" key="10">
    <source>
        <dbReference type="HAMAP-Rule" id="MF_00240"/>
    </source>
</evidence>
<keyword evidence="8 10" id="KW-0653">Protein transport</keyword>
<evidence type="ECO:0000313" key="12">
    <source>
        <dbReference type="EMBL" id="MDA7417935.1"/>
    </source>
</evidence>
<comment type="caution">
    <text evidence="12">The sequence shown here is derived from an EMBL/GenBank/DDBJ whole genome shotgun (WGS) entry which is preliminary data.</text>
</comment>
<gene>
    <name evidence="10 12" type="primary">lolA</name>
    <name evidence="12" type="ORF">PGB34_16340</name>
</gene>
<comment type="similarity">
    <text evidence="2 10">Belongs to the LolA family.</text>
</comment>
<accession>A0AAE3T0T9</accession>
<dbReference type="InterPro" id="IPR018323">
    <property type="entry name" value="OM_lipoprot_carrier_LolA_Pbac"/>
</dbReference>
<feature type="region of interest" description="Disordered" evidence="11">
    <location>
        <begin position="45"/>
        <end position="64"/>
    </location>
</feature>
<evidence type="ECO:0000256" key="8">
    <source>
        <dbReference type="ARBA" id="ARBA00022927"/>
    </source>
</evidence>
<feature type="chain" id="PRO_5041756276" description="Outer-membrane lipoprotein carrier protein" evidence="10">
    <location>
        <begin position="24"/>
        <end position="214"/>
    </location>
</feature>
<dbReference type="InterPro" id="IPR029046">
    <property type="entry name" value="LolA/LolB/LppX"/>
</dbReference>
<evidence type="ECO:0000313" key="13">
    <source>
        <dbReference type="Proteomes" id="UP001212602"/>
    </source>
</evidence>
<comment type="function">
    <text evidence="10">Participates in the translocation of lipoproteins from the inner membrane to the outer membrane. Only forms a complex with a lipoprotein if the residue after the N-terminal Cys is not an aspartate (The Asp acts as a targeting signal to indicate that the lipoprotein should stay in the inner membrane).</text>
</comment>
<keyword evidence="5 10" id="KW-0813">Transport</keyword>
<dbReference type="SUPFAM" id="SSF89392">
    <property type="entry name" value="Prokaryotic lipoproteins and lipoprotein localization factors"/>
    <property type="match status" value="1"/>
</dbReference>
<evidence type="ECO:0000256" key="5">
    <source>
        <dbReference type="ARBA" id="ARBA00022448"/>
    </source>
</evidence>
<dbReference type="Gene3D" id="2.50.20.10">
    <property type="entry name" value="Lipoprotein localisation LolA/LolB/LppX"/>
    <property type="match status" value="1"/>
</dbReference>
<dbReference type="CDD" id="cd16325">
    <property type="entry name" value="LolA"/>
    <property type="match status" value="1"/>
</dbReference>
<dbReference type="GO" id="GO:0042953">
    <property type="term" value="P:lipoprotein transport"/>
    <property type="evidence" value="ECO:0007669"/>
    <property type="project" value="InterPro"/>
</dbReference>